<reference evidence="1 2" key="1">
    <citation type="submission" date="2017-11" db="EMBL/GenBank/DDBJ databases">
        <title>De-novo sequencing of pomegranate (Punica granatum L.) genome.</title>
        <authorList>
            <person name="Akparov Z."/>
            <person name="Amiraslanov A."/>
            <person name="Hajiyeva S."/>
            <person name="Abbasov M."/>
            <person name="Kaur K."/>
            <person name="Hamwieh A."/>
            <person name="Solovyev V."/>
            <person name="Salamov A."/>
            <person name="Braich B."/>
            <person name="Kosarev P."/>
            <person name="Mahmoud A."/>
            <person name="Hajiyev E."/>
            <person name="Babayeva S."/>
            <person name="Izzatullayeva V."/>
            <person name="Mammadov A."/>
            <person name="Mammadov A."/>
            <person name="Sharifova S."/>
            <person name="Ojaghi J."/>
            <person name="Eynullazada K."/>
            <person name="Bayramov B."/>
            <person name="Abdulazimova A."/>
            <person name="Shahmuradov I."/>
        </authorList>
    </citation>
    <scope>NUCLEOTIDE SEQUENCE [LARGE SCALE GENOMIC DNA]</scope>
    <source>
        <strain evidence="2">cv. AG2017</strain>
        <tissue evidence="1">Leaf</tissue>
    </source>
</reference>
<proteinExistence type="predicted"/>
<comment type="caution">
    <text evidence="1">The sequence shown here is derived from an EMBL/GenBank/DDBJ whole genome shotgun (WGS) entry which is preliminary data.</text>
</comment>
<protein>
    <submittedName>
        <fullName evidence="1">Uncharacterized protein</fullName>
    </submittedName>
</protein>
<evidence type="ECO:0000313" key="1">
    <source>
        <dbReference type="EMBL" id="PKI59071.1"/>
    </source>
</evidence>
<dbReference type="EMBL" id="PGOL01001320">
    <property type="protein sequence ID" value="PKI59071.1"/>
    <property type="molecule type" value="Genomic_DNA"/>
</dbReference>
<accession>A0A2I0JS54</accession>
<gene>
    <name evidence="1" type="ORF">CRG98_020526</name>
</gene>
<dbReference type="AlphaFoldDB" id="A0A2I0JS54"/>
<organism evidence="1 2">
    <name type="scientific">Punica granatum</name>
    <name type="common">Pomegranate</name>
    <dbReference type="NCBI Taxonomy" id="22663"/>
    <lineage>
        <taxon>Eukaryota</taxon>
        <taxon>Viridiplantae</taxon>
        <taxon>Streptophyta</taxon>
        <taxon>Embryophyta</taxon>
        <taxon>Tracheophyta</taxon>
        <taxon>Spermatophyta</taxon>
        <taxon>Magnoliopsida</taxon>
        <taxon>eudicotyledons</taxon>
        <taxon>Gunneridae</taxon>
        <taxon>Pentapetalae</taxon>
        <taxon>rosids</taxon>
        <taxon>malvids</taxon>
        <taxon>Myrtales</taxon>
        <taxon>Lythraceae</taxon>
        <taxon>Punica</taxon>
    </lineage>
</organism>
<keyword evidence="2" id="KW-1185">Reference proteome</keyword>
<dbReference type="Proteomes" id="UP000233551">
    <property type="component" value="Unassembled WGS sequence"/>
</dbReference>
<evidence type="ECO:0000313" key="2">
    <source>
        <dbReference type="Proteomes" id="UP000233551"/>
    </source>
</evidence>
<name>A0A2I0JS54_PUNGR</name>
<sequence>MNVRDVSTNIWMSRECGRAWACLHASQRDVGARLVDTRMHGWAETSDWHARCVWQACWAGTGRAWPRGLARD</sequence>